<dbReference type="PANTHER" id="PTHR41930">
    <property type="entry name" value="UPF0200 PROTEIN MJ1399"/>
    <property type="match status" value="1"/>
</dbReference>
<keyword evidence="1" id="KW-0966">Cell projection</keyword>
<keyword evidence="1" id="KW-0969">Cilium</keyword>
<accession>A0A9Y1FND8</accession>
<keyword evidence="1" id="KW-0282">Flagellum</keyword>
<dbReference type="PANTHER" id="PTHR41930:SF1">
    <property type="entry name" value="DEPHOSPHO-COA KINASE"/>
    <property type="match status" value="1"/>
</dbReference>
<dbReference type="InterPro" id="IPR027417">
    <property type="entry name" value="P-loop_NTPase"/>
</dbReference>
<dbReference type="AlphaFoldDB" id="A0A9Y1FND8"/>
<reference evidence="1" key="1">
    <citation type="journal article" date="2022" name="Nat. Microbiol.">
        <title>Unique mobile elements and scalable gene flow at the prokaryote-eukaryote boundary revealed by circularized Asgard archaea genomes.</title>
        <authorList>
            <person name="Wu F."/>
            <person name="Speth D.R."/>
            <person name="Philosof A."/>
            <person name="Cremiere A."/>
            <person name="Narayanan A."/>
            <person name="Barco R.A."/>
            <person name="Connon S.A."/>
            <person name="Amend J.P."/>
            <person name="Antoshechkin I.A."/>
            <person name="Orphan V.J."/>
        </authorList>
    </citation>
    <scope>NUCLEOTIDE SEQUENCE</scope>
    <source>
        <strain evidence="1">PR6</strain>
    </source>
</reference>
<dbReference type="Pfam" id="PF13207">
    <property type="entry name" value="AAA_17"/>
    <property type="match status" value="1"/>
</dbReference>
<dbReference type="SUPFAM" id="SSF52540">
    <property type="entry name" value="P-loop containing nucleoside triphosphate hydrolases"/>
    <property type="match status" value="1"/>
</dbReference>
<dbReference type="Proteomes" id="UP001200513">
    <property type="component" value="Chromosome"/>
</dbReference>
<gene>
    <name evidence="1" type="primary">fliE</name>
    <name evidence="1" type="ORF">K9W46_00345</name>
</gene>
<organism evidence="1">
    <name type="scientific">Candidatus Heimdallarchaeum endolithica</name>
    <dbReference type="NCBI Taxonomy" id="2876572"/>
    <lineage>
        <taxon>Archaea</taxon>
        <taxon>Promethearchaeati</taxon>
        <taxon>Candidatus Heimdallarchaeota</taxon>
        <taxon>Candidatus Heimdallarchaeia (ex Rinke et al. 2021) (nom. nud.)</taxon>
        <taxon>Candidatus Heimdallarchaeales</taxon>
        <taxon>Candidatus Heimdallarchaeaceae</taxon>
        <taxon>Candidatus Heimdallarchaeum</taxon>
    </lineage>
</organism>
<dbReference type="EMBL" id="CP084167">
    <property type="protein sequence ID" value="UJG43647.1"/>
    <property type="molecule type" value="Genomic_DNA"/>
</dbReference>
<sequence>MSNIFRVIGITGMPGSGKSELAKIGKDFGYTIVIMGDVIRQKVREEGKEPTPENCNLMMQELRKRHGPNAVALATVDEIEKISKEGKSKFIIDGIRSQAEVVTFRQKFENLFSVLAVHADSKLRLNRLQKRKRSDAPSTIEEFNRRDQIELSVGLGEAIAYANYMIENNSNFDDFKKKVYDFFNHFEQV</sequence>
<evidence type="ECO:0000313" key="1">
    <source>
        <dbReference type="EMBL" id="UJG43647.1"/>
    </source>
</evidence>
<protein>
    <submittedName>
        <fullName evidence="1">Flagellar hook-basal body complex protein FliE</fullName>
    </submittedName>
</protein>
<name>A0A9Y1FND8_9ARCH</name>
<dbReference type="Gene3D" id="3.40.50.300">
    <property type="entry name" value="P-loop containing nucleotide triphosphate hydrolases"/>
    <property type="match status" value="1"/>
</dbReference>
<proteinExistence type="predicted"/>